<feature type="transmembrane region" description="Helical" evidence="1">
    <location>
        <begin position="25"/>
        <end position="45"/>
    </location>
</feature>
<evidence type="ECO:0000313" key="2">
    <source>
        <dbReference type="EMBL" id="TCP57326.1"/>
    </source>
</evidence>
<protein>
    <submittedName>
        <fullName evidence="2">Uncharacterized protein</fullName>
    </submittedName>
</protein>
<feature type="transmembrane region" description="Helical" evidence="1">
    <location>
        <begin position="258"/>
        <end position="278"/>
    </location>
</feature>
<feature type="transmembrane region" description="Helical" evidence="1">
    <location>
        <begin position="139"/>
        <end position="158"/>
    </location>
</feature>
<feature type="transmembrane region" description="Helical" evidence="1">
    <location>
        <begin position="170"/>
        <end position="193"/>
    </location>
</feature>
<comment type="caution">
    <text evidence="2">The sequence shown here is derived from an EMBL/GenBank/DDBJ whole genome shotgun (WGS) entry which is preliminary data.</text>
</comment>
<dbReference type="AlphaFoldDB" id="A0A4V2SV96"/>
<keyword evidence="3" id="KW-1185">Reference proteome</keyword>
<evidence type="ECO:0000256" key="1">
    <source>
        <dbReference type="SAM" id="Phobius"/>
    </source>
</evidence>
<keyword evidence="1" id="KW-1133">Transmembrane helix</keyword>
<dbReference type="EMBL" id="SLXQ01000001">
    <property type="protein sequence ID" value="TCP57326.1"/>
    <property type="molecule type" value="Genomic_DNA"/>
</dbReference>
<proteinExistence type="predicted"/>
<keyword evidence="1" id="KW-0812">Transmembrane</keyword>
<keyword evidence="1" id="KW-0472">Membrane</keyword>
<sequence>MGTRGGYQQFSDISMKNATAGREPGNLVAGTLCALFGGALLLWAARGPGNDTSGVAHRLSTQLRLPSDVSGLPLSPFEMAFALAAIVVGLLAVLGRPAARAGVLLLASFLLFTSGRLLIDLLPEARRASLGDLTGLALAVDLIGLLVAVLLFALLLRSEESGESRLAKSSTAVIVTGAIVLATGSARLLWYLLLAGIPGPSDANVHRFALLVAVPVVGLLAVLRRRAARGTAYTLTGMVLIVEVGSVFNLPALLSTPLAVTLLMLPILPLLALVIALARAR</sequence>
<feature type="transmembrane region" description="Helical" evidence="1">
    <location>
        <begin position="230"/>
        <end position="252"/>
    </location>
</feature>
<feature type="transmembrane region" description="Helical" evidence="1">
    <location>
        <begin position="205"/>
        <end position="223"/>
    </location>
</feature>
<feature type="transmembrane region" description="Helical" evidence="1">
    <location>
        <begin position="101"/>
        <end position="119"/>
    </location>
</feature>
<name>A0A4V2SV96_9PSEU</name>
<dbReference type="Proteomes" id="UP000294911">
    <property type="component" value="Unassembled WGS sequence"/>
</dbReference>
<organism evidence="2 3">
    <name type="scientific">Tamaricihabitans halophyticus</name>
    <dbReference type="NCBI Taxonomy" id="1262583"/>
    <lineage>
        <taxon>Bacteria</taxon>
        <taxon>Bacillati</taxon>
        <taxon>Actinomycetota</taxon>
        <taxon>Actinomycetes</taxon>
        <taxon>Pseudonocardiales</taxon>
        <taxon>Pseudonocardiaceae</taxon>
        <taxon>Tamaricihabitans</taxon>
    </lineage>
</organism>
<reference evidence="2 3" key="1">
    <citation type="submission" date="2019-03" db="EMBL/GenBank/DDBJ databases">
        <title>Genomic Encyclopedia of Type Strains, Phase IV (KMG-IV): sequencing the most valuable type-strain genomes for metagenomic binning, comparative biology and taxonomic classification.</title>
        <authorList>
            <person name="Goeker M."/>
        </authorList>
    </citation>
    <scope>NUCLEOTIDE SEQUENCE [LARGE SCALE GENOMIC DNA]</scope>
    <source>
        <strain evidence="2 3">DSM 45765</strain>
    </source>
</reference>
<gene>
    <name evidence="2" type="ORF">EV191_1011280</name>
</gene>
<feature type="transmembrane region" description="Helical" evidence="1">
    <location>
        <begin position="74"/>
        <end position="94"/>
    </location>
</feature>
<accession>A0A4V2SV96</accession>
<evidence type="ECO:0000313" key="3">
    <source>
        <dbReference type="Proteomes" id="UP000294911"/>
    </source>
</evidence>